<protein>
    <submittedName>
        <fullName evidence="2">Uncharacterized protein</fullName>
    </submittedName>
</protein>
<keyword evidence="1" id="KW-1133">Transmembrane helix</keyword>
<keyword evidence="1" id="KW-0812">Transmembrane</keyword>
<organism evidence="2 3">
    <name type="scientific">Clytia hemisphaerica</name>
    <dbReference type="NCBI Taxonomy" id="252671"/>
    <lineage>
        <taxon>Eukaryota</taxon>
        <taxon>Metazoa</taxon>
        <taxon>Cnidaria</taxon>
        <taxon>Hydrozoa</taxon>
        <taxon>Hydroidolina</taxon>
        <taxon>Leptothecata</taxon>
        <taxon>Obeliida</taxon>
        <taxon>Clytiidae</taxon>
        <taxon>Clytia</taxon>
    </lineage>
</organism>
<accession>A0A7M5X648</accession>
<sequence length="347" mass="40970">MSEQNESKRIKLLNDQNKYDEFILERRTTSSKADLYLYTIPKEDFTSVMIHYKTSSTEKLPLKFLYTTECKETRDKQKLLWVIEDNYRRSDQDKEGSNLELISEDMEISHTDVSNFRQEFNQRRIKYDNEHKNGQYFVNEFQIAFSLIPKYTSTKVEKKSSWFGAVSESISNSSSSSWKLTTEMLKSFLRETEVVKEWMCHLLTNNMNINLEIAGRLAIKFVEKITVNIQCKGFNLYTLFITLAEVLLSEIDQNFWEMFNLDENMRQILSFVVPKLLAAITTIVENQYVAVFWLAVGIIALIFKKMSEWYNFPDLFGGEASYERFFKLCERVFLPLTQNLYQHFSIA</sequence>
<reference evidence="2" key="1">
    <citation type="submission" date="2021-01" db="UniProtKB">
        <authorList>
            <consortium name="EnsemblMetazoa"/>
        </authorList>
    </citation>
    <scope>IDENTIFICATION</scope>
</reference>
<dbReference type="EnsemblMetazoa" id="CLYHEMT017807.1">
    <property type="protein sequence ID" value="CLYHEMP017807.1"/>
    <property type="gene ID" value="CLYHEMG017807"/>
</dbReference>
<keyword evidence="3" id="KW-1185">Reference proteome</keyword>
<evidence type="ECO:0000313" key="3">
    <source>
        <dbReference type="Proteomes" id="UP000594262"/>
    </source>
</evidence>
<dbReference type="Proteomes" id="UP000594262">
    <property type="component" value="Unplaced"/>
</dbReference>
<proteinExistence type="predicted"/>
<dbReference type="AlphaFoldDB" id="A0A7M5X648"/>
<feature type="transmembrane region" description="Helical" evidence="1">
    <location>
        <begin position="276"/>
        <end position="303"/>
    </location>
</feature>
<evidence type="ECO:0000256" key="1">
    <source>
        <dbReference type="SAM" id="Phobius"/>
    </source>
</evidence>
<name>A0A7M5X648_9CNID</name>
<evidence type="ECO:0000313" key="2">
    <source>
        <dbReference type="EnsemblMetazoa" id="CLYHEMP017807.1"/>
    </source>
</evidence>
<keyword evidence="1" id="KW-0472">Membrane</keyword>